<name>A0ABQ5D5J0_9ASTR</name>
<dbReference type="EMBL" id="BQNB010014946">
    <property type="protein sequence ID" value="GJT34242.1"/>
    <property type="molecule type" value="Genomic_DNA"/>
</dbReference>
<organism evidence="1 2">
    <name type="scientific">Tanacetum coccineum</name>
    <dbReference type="NCBI Taxonomy" id="301880"/>
    <lineage>
        <taxon>Eukaryota</taxon>
        <taxon>Viridiplantae</taxon>
        <taxon>Streptophyta</taxon>
        <taxon>Embryophyta</taxon>
        <taxon>Tracheophyta</taxon>
        <taxon>Spermatophyta</taxon>
        <taxon>Magnoliopsida</taxon>
        <taxon>eudicotyledons</taxon>
        <taxon>Gunneridae</taxon>
        <taxon>Pentapetalae</taxon>
        <taxon>asterids</taxon>
        <taxon>campanulids</taxon>
        <taxon>Asterales</taxon>
        <taxon>Asteraceae</taxon>
        <taxon>Asteroideae</taxon>
        <taxon>Anthemideae</taxon>
        <taxon>Anthemidinae</taxon>
        <taxon>Tanacetum</taxon>
    </lineage>
</organism>
<evidence type="ECO:0000313" key="2">
    <source>
        <dbReference type="Proteomes" id="UP001151760"/>
    </source>
</evidence>
<accession>A0ABQ5D5J0</accession>
<protein>
    <submittedName>
        <fullName evidence="1">Uncharacterized protein</fullName>
    </submittedName>
</protein>
<reference evidence="1" key="1">
    <citation type="journal article" date="2022" name="Int. J. Mol. Sci.">
        <title>Draft Genome of Tanacetum Coccineum: Genomic Comparison of Closely Related Tanacetum-Family Plants.</title>
        <authorList>
            <person name="Yamashiro T."/>
            <person name="Shiraishi A."/>
            <person name="Nakayama K."/>
            <person name="Satake H."/>
        </authorList>
    </citation>
    <scope>NUCLEOTIDE SEQUENCE</scope>
</reference>
<evidence type="ECO:0000313" key="1">
    <source>
        <dbReference type="EMBL" id="GJT34242.1"/>
    </source>
</evidence>
<dbReference type="Proteomes" id="UP001151760">
    <property type="component" value="Unassembled WGS sequence"/>
</dbReference>
<sequence>MARKLYNRVVELEAHVMDVFGPFRGGIFESSQRTHVLYLCLTEGLEAALEDVDFPVNIEALDRMRVDEFMDLFSVGRALLTYRKPCILLYRLIRDYNDCVCLEVSLLAPACTESRLTPFYFHGVVVISGPRRAAAQKGYARSVFGIPCLPNADSPGLMLKGVPAERLYFPSISAGVATLHDHLDGAPLRCPVERPYWLDPMLLFTLGGDHLHIPWDDPAACNVKFLLSTGEGFRAIPWNLSGNVFVTYFIAMDIGPQWPHGFPTDQVRYVVAGTICFLFQPELTKAMLRRGLGGCSSSTYIRSRSALLSQPMIIVLRSLLVSRGRKVDCCLRRDILGNLLPGDPLRCLHSPNIRWFFGTMYPHDDAFLPVPRFPLLGNSGYVKEVVFLSLLKTLRDSERASGVLAPMPPSRLCPGSWRFGFRVMGLFMVSWISPRFIAVKFIEILWTTFFHQGSDNGCGNFVEIWLQQPVLGWASSDLSVGIFCTRASEVDGFCTIR</sequence>
<reference evidence="1" key="2">
    <citation type="submission" date="2022-01" db="EMBL/GenBank/DDBJ databases">
        <authorList>
            <person name="Yamashiro T."/>
            <person name="Shiraishi A."/>
            <person name="Satake H."/>
            <person name="Nakayama K."/>
        </authorList>
    </citation>
    <scope>NUCLEOTIDE SEQUENCE</scope>
</reference>
<gene>
    <name evidence="1" type="ORF">Tco_0924661</name>
</gene>
<comment type="caution">
    <text evidence="1">The sequence shown here is derived from an EMBL/GenBank/DDBJ whole genome shotgun (WGS) entry which is preliminary data.</text>
</comment>
<keyword evidence="2" id="KW-1185">Reference proteome</keyword>
<proteinExistence type="predicted"/>